<keyword evidence="3" id="KW-1185">Reference proteome</keyword>
<dbReference type="RefSeq" id="WP_199034819.1">
    <property type="nucleotide sequence ID" value="NZ_JAELXS010000001.1"/>
</dbReference>
<gene>
    <name evidence="2" type="ORF">JAO74_02975</name>
</gene>
<dbReference type="Proteomes" id="UP000640426">
    <property type="component" value="Unassembled WGS sequence"/>
</dbReference>
<sequence>MAKFAIWSGVATLALATGGMAQAPSRPELAYQLTEGQNLNAFVRDGSVAAHLLLRNGTDPRILVAFPAGNSGVGLWFDRIGRAATWRLETPPRPLDRGALHGVVAVATIDAKRLVPKQAVLSNVRFLRDYQAIGRFPTEVATMPVTAGNTMTWRRQRLDGGAGYELAIRVIEGRIAQRAILAGISGRIRIEITALTGDQPLTPIPVAQLLNRNAAADPAARNALAFLSYREKFLAGSWRFDTYFGRDTLMSVRLLMPALQPVAIESGLNAVIARLSPTGEVAHEEGIGEFAVVQNRKAGRAGDAAELDYGMIDDDYMLGPVAADYLLGSGKARARIYLAQPLASESRPGQREAVGASLVRNLRFVLGQARPFVDMPSARTLIALKPGRMTGEWRDSEEGLGRGVYAYDVNAALVPAAIEAADRLLKAGLLDAYLSAEDRTTFGRAGAMAQVWRDRAGPLFRVEIPAAEAGEQVRRYAATVGVPADRAIAALGREPLAFHALSLGADGRPVPIVNSDEGFDLLFGRPSPTDLDLYFTSIMRPFPAGLMTDIGLLVANPAFADRTTQGRFTPAAYHGAVVWSWQQAMMAAGLERQLTRTDLPTATRRRLVAAQSALWRAIAASRAVQSSELWSWAFRDGRYQVVAFGAGKADVDESNAAQLWSTVYLAVRPPKGD</sequence>
<feature type="signal peptide" evidence="1">
    <location>
        <begin position="1"/>
        <end position="23"/>
    </location>
</feature>
<evidence type="ECO:0000313" key="3">
    <source>
        <dbReference type="Proteomes" id="UP000640426"/>
    </source>
</evidence>
<reference evidence="3" key="1">
    <citation type="submission" date="2020-12" db="EMBL/GenBank/DDBJ databases">
        <title>Hymenobacter sp.</title>
        <authorList>
            <person name="Kim M.K."/>
        </authorList>
    </citation>
    <scope>NUCLEOTIDE SEQUENCE [LARGE SCALE GENOMIC DNA]</scope>
    <source>
        <strain evidence="3">BT553</strain>
    </source>
</reference>
<evidence type="ECO:0008006" key="4">
    <source>
        <dbReference type="Google" id="ProtNLM"/>
    </source>
</evidence>
<evidence type="ECO:0000256" key="1">
    <source>
        <dbReference type="SAM" id="SignalP"/>
    </source>
</evidence>
<dbReference type="EMBL" id="JAELXS010000001">
    <property type="protein sequence ID" value="MBJ6120751.1"/>
    <property type="molecule type" value="Genomic_DNA"/>
</dbReference>
<protein>
    <recommendedName>
        <fullName evidence="4">Lipoprotein</fullName>
    </recommendedName>
</protein>
<accession>A0ABS0XL50</accession>
<organism evidence="2 3">
    <name type="scientific">Sphingomonas mollis</name>
    <dbReference type="NCBI Taxonomy" id="2795726"/>
    <lineage>
        <taxon>Bacteria</taxon>
        <taxon>Pseudomonadati</taxon>
        <taxon>Pseudomonadota</taxon>
        <taxon>Alphaproteobacteria</taxon>
        <taxon>Sphingomonadales</taxon>
        <taxon>Sphingomonadaceae</taxon>
        <taxon>Sphingomonas</taxon>
    </lineage>
</organism>
<proteinExistence type="predicted"/>
<name>A0ABS0XL50_9SPHN</name>
<keyword evidence="1" id="KW-0732">Signal</keyword>
<feature type="chain" id="PRO_5045047766" description="Lipoprotein" evidence="1">
    <location>
        <begin position="24"/>
        <end position="673"/>
    </location>
</feature>
<comment type="caution">
    <text evidence="2">The sequence shown here is derived from an EMBL/GenBank/DDBJ whole genome shotgun (WGS) entry which is preliminary data.</text>
</comment>
<evidence type="ECO:0000313" key="2">
    <source>
        <dbReference type="EMBL" id="MBJ6120751.1"/>
    </source>
</evidence>